<accession>A0A1X3D0M8</accession>
<evidence type="ECO:0000256" key="9">
    <source>
        <dbReference type="ARBA" id="ARBA00022691"/>
    </source>
</evidence>
<dbReference type="PANTHER" id="PTHR30027">
    <property type="entry name" value="RIBOSOMAL RNA SMALL SUBUNIT METHYLTRANSFERASE E"/>
    <property type="match status" value="1"/>
</dbReference>
<dbReference type="STRING" id="493.BWD07_00840"/>
<dbReference type="InterPro" id="IPR046886">
    <property type="entry name" value="RsmE_MTase_dom"/>
</dbReference>
<dbReference type="GO" id="GO:0070042">
    <property type="term" value="F:rRNA (uridine-N3-)-methyltransferase activity"/>
    <property type="evidence" value="ECO:0007669"/>
    <property type="project" value="TreeGrafter"/>
</dbReference>
<evidence type="ECO:0000256" key="8">
    <source>
        <dbReference type="ARBA" id="ARBA00022679"/>
    </source>
</evidence>
<dbReference type="PIRSF" id="PIRSF015601">
    <property type="entry name" value="MTase_slr0722"/>
    <property type="match status" value="1"/>
</dbReference>
<keyword evidence="16" id="KW-1185">Reference proteome</keyword>
<keyword evidence="7 12" id="KW-0489">Methyltransferase</keyword>
<evidence type="ECO:0000259" key="14">
    <source>
        <dbReference type="Pfam" id="PF20260"/>
    </source>
</evidence>
<dbReference type="InterPro" id="IPR046887">
    <property type="entry name" value="RsmE_PUA-like"/>
</dbReference>
<dbReference type="RefSeq" id="WP_085415470.1">
    <property type="nucleotide sequence ID" value="NZ_CAUJPY010000008.1"/>
</dbReference>
<comment type="similarity">
    <text evidence="2 12">Belongs to the RNA methyltransferase RsmE family.</text>
</comment>
<comment type="function">
    <text evidence="10 12">Specifically methylates the N3 position of the uracil ring of uridine 1498 (m3U1498) in 16S rRNA. Acts on the fully assembled 30S ribosomal subunit.</text>
</comment>
<evidence type="ECO:0000256" key="7">
    <source>
        <dbReference type="ARBA" id="ARBA00022603"/>
    </source>
</evidence>
<gene>
    <name evidence="15" type="primary">rsmE</name>
    <name evidence="15" type="ORF">NCTC10296_00421</name>
</gene>
<dbReference type="Proteomes" id="UP000279284">
    <property type="component" value="Chromosome"/>
</dbReference>
<name>A0A1X3D0M8_9NEIS</name>
<comment type="catalytic activity">
    <reaction evidence="11 12">
        <text>uridine(1498) in 16S rRNA + S-adenosyl-L-methionine = N(3)-methyluridine(1498) in 16S rRNA + S-adenosyl-L-homocysteine + H(+)</text>
        <dbReference type="Rhea" id="RHEA:42920"/>
        <dbReference type="Rhea" id="RHEA-COMP:10283"/>
        <dbReference type="Rhea" id="RHEA-COMP:10284"/>
        <dbReference type="ChEBI" id="CHEBI:15378"/>
        <dbReference type="ChEBI" id="CHEBI:57856"/>
        <dbReference type="ChEBI" id="CHEBI:59789"/>
        <dbReference type="ChEBI" id="CHEBI:65315"/>
        <dbReference type="ChEBI" id="CHEBI:74502"/>
        <dbReference type="EC" id="2.1.1.193"/>
    </reaction>
</comment>
<protein>
    <recommendedName>
        <fullName evidence="4 12">Ribosomal RNA small subunit methyltransferase E</fullName>
        <ecNumber evidence="3 12">2.1.1.193</ecNumber>
    </recommendedName>
</protein>
<dbReference type="AlphaFoldDB" id="A0A1X3D0M8"/>
<evidence type="ECO:0000256" key="2">
    <source>
        <dbReference type="ARBA" id="ARBA00005528"/>
    </source>
</evidence>
<evidence type="ECO:0000256" key="3">
    <source>
        <dbReference type="ARBA" id="ARBA00012328"/>
    </source>
</evidence>
<keyword evidence="9 12" id="KW-0949">S-adenosyl-L-methionine</keyword>
<dbReference type="OrthoDB" id="9815641at2"/>
<dbReference type="SUPFAM" id="SSF88697">
    <property type="entry name" value="PUA domain-like"/>
    <property type="match status" value="1"/>
</dbReference>
<evidence type="ECO:0000256" key="6">
    <source>
        <dbReference type="ARBA" id="ARBA00022552"/>
    </source>
</evidence>
<dbReference type="InterPro" id="IPR029026">
    <property type="entry name" value="tRNA_m1G_MTases_N"/>
</dbReference>
<dbReference type="Pfam" id="PF04452">
    <property type="entry name" value="Methyltrans_RNA"/>
    <property type="match status" value="1"/>
</dbReference>
<evidence type="ECO:0000256" key="5">
    <source>
        <dbReference type="ARBA" id="ARBA00022490"/>
    </source>
</evidence>
<dbReference type="EC" id="2.1.1.193" evidence="3 12"/>
<sequence>MPRFYLEAELSPGKTLELPSGVVRHVNVLRLREGEEIVLFNGNGKSYPAVLQTLSKRSVQALVMHEEAADNESPLDITLIQAVSSGERMDFTLQKSVELGVKRIIPVLSARSIVKLDGERAEKRVARWQEIVVSACEQSGRNIVPEVSPLVGLKEMLQCLPESDVKLLLGLNRARSLKEVATQPDKIVFMVGPEGGWTTEEEALAFEAGFQSVLLGKRVLRTETAALAAIAAMQTLWGDFVG</sequence>
<evidence type="ECO:0000259" key="13">
    <source>
        <dbReference type="Pfam" id="PF04452"/>
    </source>
</evidence>
<dbReference type="Gene3D" id="2.40.240.20">
    <property type="entry name" value="Hypothetical PUA domain-like, domain 1"/>
    <property type="match status" value="1"/>
</dbReference>
<dbReference type="KEGG" id="nci:NCTC10296_00421"/>
<dbReference type="InterPro" id="IPR006700">
    <property type="entry name" value="RsmE"/>
</dbReference>
<dbReference type="CDD" id="cd18084">
    <property type="entry name" value="RsmE-like"/>
    <property type="match status" value="1"/>
</dbReference>
<evidence type="ECO:0000256" key="11">
    <source>
        <dbReference type="ARBA" id="ARBA00047944"/>
    </source>
</evidence>
<evidence type="ECO:0000256" key="12">
    <source>
        <dbReference type="PIRNR" id="PIRNR015601"/>
    </source>
</evidence>
<evidence type="ECO:0000256" key="4">
    <source>
        <dbReference type="ARBA" id="ARBA00013673"/>
    </source>
</evidence>
<keyword evidence="5 12" id="KW-0963">Cytoplasm</keyword>
<dbReference type="GO" id="GO:0005737">
    <property type="term" value="C:cytoplasm"/>
    <property type="evidence" value="ECO:0007669"/>
    <property type="project" value="UniProtKB-SubCell"/>
</dbReference>
<dbReference type="PANTHER" id="PTHR30027:SF3">
    <property type="entry name" value="16S RRNA (URACIL(1498)-N(3))-METHYLTRANSFERASE"/>
    <property type="match status" value="1"/>
</dbReference>
<evidence type="ECO:0000313" key="15">
    <source>
        <dbReference type="EMBL" id="VEE99596.1"/>
    </source>
</evidence>
<dbReference type="Gene3D" id="3.40.1280.10">
    <property type="match status" value="1"/>
</dbReference>
<feature type="domain" description="Ribosomal RNA small subunit methyltransferase E PUA-like" evidence="14">
    <location>
        <begin position="23"/>
        <end position="62"/>
    </location>
</feature>
<proteinExistence type="inferred from homology"/>
<dbReference type="NCBIfam" id="TIGR00046">
    <property type="entry name" value="RsmE family RNA methyltransferase"/>
    <property type="match status" value="1"/>
</dbReference>
<comment type="subcellular location">
    <subcellularLocation>
        <location evidence="1 12">Cytoplasm</location>
    </subcellularLocation>
</comment>
<organism evidence="15 16">
    <name type="scientific">Neisseria canis</name>
    <dbReference type="NCBI Taxonomy" id="493"/>
    <lineage>
        <taxon>Bacteria</taxon>
        <taxon>Pseudomonadati</taxon>
        <taxon>Pseudomonadota</taxon>
        <taxon>Betaproteobacteria</taxon>
        <taxon>Neisseriales</taxon>
        <taxon>Neisseriaceae</taxon>
        <taxon>Neisseria</taxon>
    </lineage>
</organism>
<evidence type="ECO:0000313" key="16">
    <source>
        <dbReference type="Proteomes" id="UP000279284"/>
    </source>
</evidence>
<dbReference type="EMBL" id="LR134313">
    <property type="protein sequence ID" value="VEE99596.1"/>
    <property type="molecule type" value="Genomic_DNA"/>
</dbReference>
<keyword evidence="8 12" id="KW-0808">Transferase</keyword>
<dbReference type="Pfam" id="PF20260">
    <property type="entry name" value="PUA_4"/>
    <property type="match status" value="1"/>
</dbReference>
<dbReference type="GO" id="GO:0070475">
    <property type="term" value="P:rRNA base methylation"/>
    <property type="evidence" value="ECO:0007669"/>
    <property type="project" value="TreeGrafter"/>
</dbReference>
<keyword evidence="6 12" id="KW-0698">rRNA processing</keyword>
<evidence type="ECO:0000256" key="10">
    <source>
        <dbReference type="ARBA" id="ARBA00025699"/>
    </source>
</evidence>
<reference evidence="15 16" key="1">
    <citation type="submission" date="2018-12" db="EMBL/GenBank/DDBJ databases">
        <authorList>
            <consortium name="Pathogen Informatics"/>
        </authorList>
    </citation>
    <scope>NUCLEOTIDE SEQUENCE [LARGE SCALE GENOMIC DNA]</scope>
    <source>
        <strain evidence="15 16">NCTC10296</strain>
    </source>
</reference>
<dbReference type="InterPro" id="IPR015947">
    <property type="entry name" value="PUA-like_sf"/>
</dbReference>
<dbReference type="SUPFAM" id="SSF75217">
    <property type="entry name" value="alpha/beta knot"/>
    <property type="match status" value="1"/>
</dbReference>
<feature type="domain" description="Ribosomal RNA small subunit methyltransferase E methyltransferase" evidence="13">
    <location>
        <begin position="71"/>
        <end position="234"/>
    </location>
</feature>
<dbReference type="NCBIfam" id="NF008692">
    <property type="entry name" value="PRK11713.1-5"/>
    <property type="match status" value="1"/>
</dbReference>
<dbReference type="InterPro" id="IPR029028">
    <property type="entry name" value="Alpha/beta_knot_MTases"/>
</dbReference>
<evidence type="ECO:0000256" key="1">
    <source>
        <dbReference type="ARBA" id="ARBA00004496"/>
    </source>
</evidence>